<feature type="transmembrane region" description="Helical" evidence="1">
    <location>
        <begin position="9"/>
        <end position="31"/>
    </location>
</feature>
<protein>
    <submittedName>
        <fullName evidence="2">Uncharacterized protein</fullName>
    </submittedName>
</protein>
<comment type="caution">
    <text evidence="2">The sequence shown here is derived from an EMBL/GenBank/DDBJ whole genome shotgun (WGS) entry which is preliminary data.</text>
</comment>
<dbReference type="Proteomes" id="UP000186931">
    <property type="component" value="Unassembled WGS sequence"/>
</dbReference>
<dbReference type="RefSeq" id="WP_070155587.1">
    <property type="nucleotide sequence ID" value="NZ_MKQS01000033.1"/>
</dbReference>
<sequence length="195" mass="22627">MDKVKAKKIILRTLIGVVTLLVVVSAIQFYLSYRSNTNFEAVEEAFDKKFPRTIGSYPDLKVEAESYTTPYDLMIANDWRVESVYGPFRMKEEASIGVLDCQIKVGDIKNFKKDGFSLLEQEIGEDQYFRIKDLSHVFKGIPSINKQFSNFYKDNKLSYAEYCSLNMMLMVFFNHRSTAQHQQNIQELKDNLKAN</sequence>
<reference evidence="2 3" key="1">
    <citation type="submission" date="2016-10" db="EMBL/GenBank/DDBJ databases">
        <title>Genome of airborne Acinetobacter sp. 5-2Ac02 in the hospital environment: Species near to Acinetobacter towneri.</title>
        <authorList>
            <person name="Barbosa B."/>
            <person name="Fernandez-Garcia L."/>
            <person name="Gato E."/>
            <person name="Leao R."/>
            <person name="Albano R."/>
            <person name="Fernandez B."/>
            <person name="Fernandez-Cuenca F."/>
            <person name="Marques E."/>
            <person name="Tomas M."/>
        </authorList>
    </citation>
    <scope>NUCLEOTIDE SEQUENCE [LARGE SCALE GENOMIC DNA]</scope>
    <source>
        <strain evidence="2 3">5-2Ac02</strain>
    </source>
</reference>
<accession>A0A1E8DYW3</accession>
<dbReference type="EMBL" id="MKQS01000033">
    <property type="protein sequence ID" value="OFE42601.1"/>
    <property type="molecule type" value="Genomic_DNA"/>
</dbReference>
<keyword evidence="1" id="KW-0812">Transmembrane</keyword>
<evidence type="ECO:0000313" key="2">
    <source>
        <dbReference type="EMBL" id="OFE42601.1"/>
    </source>
</evidence>
<keyword evidence="1" id="KW-0472">Membrane</keyword>
<proteinExistence type="predicted"/>
<organism evidence="2 3">
    <name type="scientific">Acinetobacter towneri</name>
    <dbReference type="NCBI Taxonomy" id="202956"/>
    <lineage>
        <taxon>Bacteria</taxon>
        <taxon>Pseudomonadati</taxon>
        <taxon>Pseudomonadota</taxon>
        <taxon>Gammaproteobacteria</taxon>
        <taxon>Moraxellales</taxon>
        <taxon>Moraxellaceae</taxon>
        <taxon>Acinetobacter</taxon>
    </lineage>
</organism>
<evidence type="ECO:0000256" key="1">
    <source>
        <dbReference type="SAM" id="Phobius"/>
    </source>
</evidence>
<dbReference type="AlphaFoldDB" id="A0A1E8DYW3"/>
<evidence type="ECO:0000313" key="3">
    <source>
        <dbReference type="Proteomes" id="UP000186931"/>
    </source>
</evidence>
<gene>
    <name evidence="2" type="ORF">BJN41_13515</name>
</gene>
<name>A0A1E8DYW3_9GAMM</name>
<keyword evidence="1" id="KW-1133">Transmembrane helix</keyword>